<dbReference type="Proteomes" id="UP000252085">
    <property type="component" value="Unassembled WGS sequence"/>
</dbReference>
<feature type="transmembrane region" description="Helical" evidence="7">
    <location>
        <begin position="138"/>
        <end position="159"/>
    </location>
</feature>
<evidence type="ECO:0000313" key="8">
    <source>
        <dbReference type="EMBL" id="RCJ36545.1"/>
    </source>
</evidence>
<dbReference type="InterPro" id="IPR023271">
    <property type="entry name" value="Aquaporin-like"/>
</dbReference>
<evidence type="ECO:0000256" key="7">
    <source>
        <dbReference type="SAM" id="Phobius"/>
    </source>
</evidence>
<comment type="similarity">
    <text evidence="6">Belongs to the MIP/aquaporin (TC 1.A.8) family.</text>
</comment>
<dbReference type="Pfam" id="PF00230">
    <property type="entry name" value="MIP"/>
    <property type="match status" value="1"/>
</dbReference>
<feature type="transmembrane region" description="Helical" evidence="7">
    <location>
        <begin position="171"/>
        <end position="191"/>
    </location>
</feature>
<keyword evidence="5 7" id="KW-0472">Membrane</keyword>
<feature type="transmembrane region" description="Helical" evidence="7">
    <location>
        <begin position="211"/>
        <end position="232"/>
    </location>
</feature>
<sequence length="276" mass="30632">METFRKHLPEYLMEAAQLGLFLIAAGVFTCLFQYPGSPIHQAIPNGDLRRFLIGVVMGLTAITLIYSPWGKQSGAHMNPAVTLTFYRLGKVKRQDAIFYILFQCLGGLFGVYLVALLLGQVFTKVPVNYIVTVPGKSGWVVAVLGELVIAFVMMMTVLISSNNQKLSRFTGLFAGFLVMLYVFFEAPLSGFGMNPARSLASALPAHIWTSFWLYVIVPPAGMLLASGVYQYLFGKRAVKCAKLHHNNHKRCIFRCDYNRHGKIDLSDSLPIPGEQS</sequence>
<protein>
    <recommendedName>
        <fullName evidence="10">Major intrinsic protein</fullName>
    </recommendedName>
</protein>
<dbReference type="PANTHER" id="PTHR45724">
    <property type="entry name" value="AQUAPORIN NIP2-1"/>
    <property type="match status" value="1"/>
</dbReference>
<evidence type="ECO:0000256" key="2">
    <source>
        <dbReference type="ARBA" id="ARBA00022448"/>
    </source>
</evidence>
<evidence type="ECO:0000256" key="1">
    <source>
        <dbReference type="ARBA" id="ARBA00004141"/>
    </source>
</evidence>
<dbReference type="PRINTS" id="PR00783">
    <property type="entry name" value="MINTRINSICP"/>
</dbReference>
<dbReference type="InterPro" id="IPR034294">
    <property type="entry name" value="Aquaporin_transptr"/>
</dbReference>
<keyword evidence="3 6" id="KW-0812">Transmembrane</keyword>
<evidence type="ECO:0000256" key="4">
    <source>
        <dbReference type="ARBA" id="ARBA00022989"/>
    </source>
</evidence>
<keyword evidence="4 7" id="KW-1133">Transmembrane helix</keyword>
<evidence type="ECO:0000256" key="3">
    <source>
        <dbReference type="ARBA" id="ARBA00022692"/>
    </source>
</evidence>
<gene>
    <name evidence="8" type="ORF">A6769_15545</name>
</gene>
<dbReference type="SUPFAM" id="SSF81338">
    <property type="entry name" value="Aquaporin-like"/>
    <property type="match status" value="1"/>
</dbReference>
<feature type="transmembrane region" description="Helical" evidence="7">
    <location>
        <begin position="12"/>
        <end position="36"/>
    </location>
</feature>
<feature type="transmembrane region" description="Helical" evidence="7">
    <location>
        <begin position="96"/>
        <end position="118"/>
    </location>
</feature>
<reference evidence="8 9" key="1">
    <citation type="submission" date="2016-04" db="EMBL/GenBank/DDBJ databases">
        <authorList>
            <person name="Evans L.H."/>
            <person name="Alamgir A."/>
            <person name="Owens N."/>
            <person name="Weber N.D."/>
            <person name="Virtaneva K."/>
            <person name="Barbian K."/>
            <person name="Babar A."/>
            <person name="Rosenke K."/>
        </authorList>
    </citation>
    <scope>NUCLEOTIDE SEQUENCE [LARGE SCALE GENOMIC DNA]</scope>
    <source>
        <strain evidence="8">NIES-2108</strain>
    </source>
</reference>
<comment type="caution">
    <text evidence="8">The sequence shown here is derived from an EMBL/GenBank/DDBJ whole genome shotgun (WGS) entry which is preliminary data.</text>
</comment>
<dbReference type="PANTHER" id="PTHR45724:SF13">
    <property type="entry name" value="AQUAPORIN NIP1-1-RELATED"/>
    <property type="match status" value="1"/>
</dbReference>
<dbReference type="GO" id="GO:0015267">
    <property type="term" value="F:channel activity"/>
    <property type="evidence" value="ECO:0007669"/>
    <property type="project" value="InterPro"/>
</dbReference>
<dbReference type="GO" id="GO:0016020">
    <property type="term" value="C:membrane"/>
    <property type="evidence" value="ECO:0007669"/>
    <property type="project" value="UniProtKB-SubCell"/>
</dbReference>
<keyword evidence="2 6" id="KW-0813">Transport</keyword>
<comment type="subcellular location">
    <subcellularLocation>
        <location evidence="1">Membrane</location>
        <topology evidence="1">Multi-pass membrane protein</topology>
    </subcellularLocation>
</comment>
<dbReference type="AlphaFoldDB" id="A0A367RJ94"/>
<evidence type="ECO:0000256" key="6">
    <source>
        <dbReference type="RuleBase" id="RU000477"/>
    </source>
</evidence>
<dbReference type="InterPro" id="IPR022357">
    <property type="entry name" value="MIP_CS"/>
</dbReference>
<dbReference type="Gene3D" id="1.20.1080.10">
    <property type="entry name" value="Glycerol uptake facilitator protein"/>
    <property type="match status" value="1"/>
</dbReference>
<feature type="transmembrane region" description="Helical" evidence="7">
    <location>
        <begin position="48"/>
        <end position="67"/>
    </location>
</feature>
<organism evidence="8 9">
    <name type="scientific">Nostoc punctiforme NIES-2108</name>
    <dbReference type="NCBI Taxonomy" id="1356359"/>
    <lineage>
        <taxon>Bacteria</taxon>
        <taxon>Bacillati</taxon>
        <taxon>Cyanobacteriota</taxon>
        <taxon>Cyanophyceae</taxon>
        <taxon>Nostocales</taxon>
        <taxon>Nostocaceae</taxon>
        <taxon>Nostoc</taxon>
    </lineage>
</organism>
<evidence type="ECO:0008006" key="10">
    <source>
        <dbReference type="Google" id="ProtNLM"/>
    </source>
</evidence>
<accession>A0A367RJ94</accession>
<dbReference type="PROSITE" id="PS00221">
    <property type="entry name" value="MIP"/>
    <property type="match status" value="1"/>
</dbReference>
<evidence type="ECO:0000313" key="9">
    <source>
        <dbReference type="Proteomes" id="UP000252085"/>
    </source>
</evidence>
<dbReference type="EMBL" id="LXQE01000148">
    <property type="protein sequence ID" value="RCJ36545.1"/>
    <property type="molecule type" value="Genomic_DNA"/>
</dbReference>
<proteinExistence type="inferred from homology"/>
<dbReference type="InterPro" id="IPR000425">
    <property type="entry name" value="MIP"/>
</dbReference>
<evidence type="ECO:0000256" key="5">
    <source>
        <dbReference type="ARBA" id="ARBA00023136"/>
    </source>
</evidence>
<name>A0A367RJ94_NOSPU</name>